<accession>A0AA46A4C0</accession>
<evidence type="ECO:0000313" key="2">
    <source>
        <dbReference type="EMBL" id="SIS58893.1"/>
    </source>
</evidence>
<proteinExistence type="predicted"/>
<evidence type="ECO:0000313" key="3">
    <source>
        <dbReference type="EMBL" id="WCR03745.1"/>
    </source>
</evidence>
<name>A0AA46A4C0_9RHOB</name>
<feature type="compositionally biased region" description="Acidic residues" evidence="1">
    <location>
        <begin position="43"/>
        <end position="52"/>
    </location>
</feature>
<dbReference type="RefSeq" id="WP_176011383.1">
    <property type="nucleotide sequence ID" value="NZ_CP067140.1"/>
</dbReference>
<feature type="compositionally biased region" description="Basic and acidic residues" evidence="1">
    <location>
        <begin position="1"/>
        <end position="42"/>
    </location>
</feature>
<organism evidence="2 4">
    <name type="scientific">Paracoccus saliphilus</name>
    <dbReference type="NCBI Taxonomy" id="405559"/>
    <lineage>
        <taxon>Bacteria</taxon>
        <taxon>Pseudomonadati</taxon>
        <taxon>Pseudomonadota</taxon>
        <taxon>Alphaproteobacteria</taxon>
        <taxon>Rhodobacterales</taxon>
        <taxon>Paracoccaceae</taxon>
        <taxon>Paracoccus</taxon>
    </lineage>
</organism>
<protein>
    <submittedName>
        <fullName evidence="2">Uncharacterized protein</fullName>
    </submittedName>
</protein>
<dbReference type="EMBL" id="FTOU01000001">
    <property type="protein sequence ID" value="SIS58893.1"/>
    <property type="molecule type" value="Genomic_DNA"/>
</dbReference>
<keyword evidence="5" id="KW-1185">Reference proteome</keyword>
<evidence type="ECO:0000256" key="1">
    <source>
        <dbReference type="SAM" id="MobiDB-lite"/>
    </source>
</evidence>
<evidence type="ECO:0000313" key="5">
    <source>
        <dbReference type="Proteomes" id="UP001215549"/>
    </source>
</evidence>
<sequence length="52" mass="6062">MADQPDKEHAKEKEEEMKKKEQDELKDAVKSLDDEDEKRPGTDDDGTEENEK</sequence>
<reference evidence="2 4" key="1">
    <citation type="submission" date="2017-01" db="EMBL/GenBank/DDBJ databases">
        <authorList>
            <person name="Varghese N."/>
            <person name="Submissions S."/>
        </authorList>
    </citation>
    <scope>NUCLEOTIDE SEQUENCE [LARGE SCALE GENOMIC DNA]</scope>
    <source>
        <strain evidence="2 4">DSM 18447</strain>
    </source>
</reference>
<dbReference type="Proteomes" id="UP001215549">
    <property type="component" value="Chromosome"/>
</dbReference>
<gene>
    <name evidence="3" type="ORF">JHX88_02965</name>
    <name evidence="2" type="ORF">SAMN05421772_101668</name>
</gene>
<feature type="region of interest" description="Disordered" evidence="1">
    <location>
        <begin position="1"/>
        <end position="52"/>
    </location>
</feature>
<reference evidence="3 5" key="2">
    <citation type="submission" date="2021-01" db="EMBL/GenBank/DDBJ databases">
        <title>Biogeographic distribution of Paracoccus.</title>
        <authorList>
            <person name="Hollensteiner J."/>
            <person name="Leineberger J."/>
            <person name="Brinkhoff T."/>
            <person name="Daniel R."/>
        </authorList>
    </citation>
    <scope>NUCLEOTIDE SEQUENCE [LARGE SCALE GENOMIC DNA]</scope>
    <source>
        <strain evidence="3 5">DSM 18447</strain>
    </source>
</reference>
<dbReference type="AlphaFoldDB" id="A0AA46A4C0"/>
<dbReference type="Proteomes" id="UP000186216">
    <property type="component" value="Unassembled WGS sequence"/>
</dbReference>
<dbReference type="EMBL" id="CP067140">
    <property type="protein sequence ID" value="WCR03745.1"/>
    <property type="molecule type" value="Genomic_DNA"/>
</dbReference>
<evidence type="ECO:0000313" key="4">
    <source>
        <dbReference type="Proteomes" id="UP000186216"/>
    </source>
</evidence>